<name>A0AAP9IWU1_BACOV</name>
<accession>A0AAP9IWU1</accession>
<reference evidence="2" key="1">
    <citation type="journal article" date="2018" name="J. Anim. Genet.">
        <title>Acquired interbacterial defense systems protect against interspecies antagonism in the human gut microbiome.</title>
        <authorList>
            <person name="Ross B.D."/>
            <person name="Verster A.J."/>
            <person name="Radey M.C."/>
            <person name="Schmidtke D.T."/>
            <person name="Pope C.E."/>
            <person name="Hoffman L.R."/>
            <person name="Hajjar A."/>
            <person name="Peterson S.B."/>
            <person name="Borenstein E."/>
            <person name="Mougous J."/>
        </authorList>
    </citation>
    <scope>NUCLEOTIDE SEQUENCE [LARGE SCALE GENOMIC DNA]</scope>
    <source>
        <strain evidence="2">3725 D1 iv</strain>
    </source>
</reference>
<evidence type="ECO:0000313" key="1">
    <source>
        <dbReference type="EMBL" id="QDM10289.1"/>
    </source>
</evidence>
<protein>
    <submittedName>
        <fullName evidence="1">DUF2971 domain-containing protein</fullName>
    </submittedName>
</protein>
<dbReference type="InterPro" id="IPR021352">
    <property type="entry name" value="DUF2971"/>
</dbReference>
<sequence>MPRILYKYLDIVGAKCMIGNQNLQFTNASQLNDPFDCHPKLIDYSNVPNTKLQGWIPKEWWIEKEENDALNLRNDTWLCSLSKINDSLLMWSHYCYNHKGICIGLDIDKVLESVPPMFGTIYLEPLVLDVQYQDIIERPNAYHTTKDLFSYQWQTKAKEWEYEQEVRLVIPKPSPIYAAFTPQQAKLTKEIWDWREIRHYMPLKGECFESIYFGVNIDEQEKEKIIQFVRKKLNPHINLYQMRVYADAFRIQPEFIKPLNSDLSTLFNPLCC</sequence>
<dbReference type="RefSeq" id="WP_032854350.1">
    <property type="nucleotide sequence ID" value="NZ_CP041395.1"/>
</dbReference>
<organism evidence="1 2">
    <name type="scientific">Bacteroides ovatus</name>
    <dbReference type="NCBI Taxonomy" id="28116"/>
    <lineage>
        <taxon>Bacteria</taxon>
        <taxon>Pseudomonadati</taxon>
        <taxon>Bacteroidota</taxon>
        <taxon>Bacteroidia</taxon>
        <taxon>Bacteroidales</taxon>
        <taxon>Bacteroidaceae</taxon>
        <taxon>Bacteroides</taxon>
    </lineage>
</organism>
<dbReference type="AlphaFoldDB" id="A0AAP9IWU1"/>
<gene>
    <name evidence="1" type="ORF">DYI28_17180</name>
</gene>
<dbReference type="EMBL" id="CP041395">
    <property type="protein sequence ID" value="QDM10289.1"/>
    <property type="molecule type" value="Genomic_DNA"/>
</dbReference>
<dbReference type="Proteomes" id="UP000318823">
    <property type="component" value="Chromosome"/>
</dbReference>
<proteinExistence type="predicted"/>
<evidence type="ECO:0000313" key="2">
    <source>
        <dbReference type="Proteomes" id="UP000318823"/>
    </source>
</evidence>
<dbReference type="Pfam" id="PF11185">
    <property type="entry name" value="DUF2971"/>
    <property type="match status" value="1"/>
</dbReference>